<keyword evidence="3 5" id="KW-0378">Hydrolase</keyword>
<dbReference type="PANTHER" id="PTHR43176">
    <property type="entry name" value="3-HYDROXYISOBUTYRYL-COA HYDROLASE-RELATED"/>
    <property type="match status" value="1"/>
</dbReference>
<gene>
    <name evidence="5" type="ORF">U1T56_07250</name>
</gene>
<reference evidence="5 6" key="1">
    <citation type="submission" date="2024-01" db="EMBL/GenBank/DDBJ databases">
        <title>Multi-omics insights into the function and evolution of sodium benzoate biodegradation pathways in Benzoatithermus flavus gen. nov., sp. nov. from hot spring.</title>
        <authorList>
            <person name="Hu C.-J."/>
            <person name="Li W.-J."/>
        </authorList>
    </citation>
    <scope>NUCLEOTIDE SEQUENCE [LARGE SCALE GENOMIC DNA]</scope>
    <source>
        <strain evidence="5 6">SYSU G07066</strain>
    </source>
</reference>
<dbReference type="RefSeq" id="WP_418158789.1">
    <property type="nucleotide sequence ID" value="NZ_JBBLZC010000005.1"/>
</dbReference>
<dbReference type="GO" id="GO:0016787">
    <property type="term" value="F:hydrolase activity"/>
    <property type="evidence" value="ECO:0007669"/>
    <property type="project" value="UniProtKB-KW"/>
</dbReference>
<keyword evidence="6" id="KW-1185">Reference proteome</keyword>
<dbReference type="InterPro" id="IPR029045">
    <property type="entry name" value="ClpP/crotonase-like_dom_sf"/>
</dbReference>
<evidence type="ECO:0000256" key="1">
    <source>
        <dbReference type="ARBA" id="ARBA00001709"/>
    </source>
</evidence>
<dbReference type="EC" id="3.1.2.4" evidence="2"/>
<evidence type="ECO:0000313" key="6">
    <source>
        <dbReference type="Proteomes" id="UP001375743"/>
    </source>
</evidence>
<dbReference type="NCBIfam" id="NF004127">
    <property type="entry name" value="PRK05617.1"/>
    <property type="match status" value="1"/>
</dbReference>
<dbReference type="EMBL" id="JBBLZC010000005">
    <property type="protein sequence ID" value="MEK0082941.1"/>
    <property type="molecule type" value="Genomic_DNA"/>
</dbReference>
<evidence type="ECO:0000256" key="3">
    <source>
        <dbReference type="ARBA" id="ARBA00022801"/>
    </source>
</evidence>
<sequence>MSDKTTDIRFERRGRLGIAVLDRPAALNALSREMVQALSLRLVAWRDDPEIDAVLVKAVPGRAFCAGGDVRVVTDLARERGIAAATPFFRDEYRLNWRIHTFPKPYIALLDGITMGGGVGISVHGRYRVVTENTLFAMPETGIGFFPDVGGTWFLPRCPGEVGMYLGLTGARLNGADSRVAGVGTHAVPADRLMALEERLAERLRGGADAHAIVAAVLEEHTGDIGAPSLPAVRARIDACFGGASVAEILERLREEPSGFGAEQLGILAGKSPFAVHVTCAQLRRGRDLSIEDCLRLEYRMVHRMLEAGDFIEGVRALLVDKDKRPRWRHRSLEDVPADEVEAVFAPLPAGELALDWQGI</sequence>
<dbReference type="SUPFAM" id="SSF52096">
    <property type="entry name" value="ClpP/crotonase"/>
    <property type="match status" value="1"/>
</dbReference>
<comment type="caution">
    <text evidence="5">The sequence shown here is derived from an EMBL/GenBank/DDBJ whole genome shotgun (WGS) entry which is preliminary data.</text>
</comment>
<accession>A0ABU8XP17</accession>
<evidence type="ECO:0000259" key="4">
    <source>
        <dbReference type="Pfam" id="PF16113"/>
    </source>
</evidence>
<feature type="domain" description="Enoyl-CoA hydratase/isomerase" evidence="4">
    <location>
        <begin position="17"/>
        <end position="345"/>
    </location>
</feature>
<dbReference type="PANTHER" id="PTHR43176:SF3">
    <property type="entry name" value="3-HYDROXYISOBUTYRYL-COA HYDROLASE, MITOCHONDRIAL"/>
    <property type="match status" value="1"/>
</dbReference>
<protein>
    <recommendedName>
        <fullName evidence="2">3-hydroxyisobutyryl-CoA hydrolase</fullName>
        <ecNumber evidence="2">3.1.2.4</ecNumber>
    </recommendedName>
</protein>
<evidence type="ECO:0000256" key="2">
    <source>
        <dbReference type="ARBA" id="ARBA00011915"/>
    </source>
</evidence>
<dbReference type="InterPro" id="IPR032259">
    <property type="entry name" value="HIBYL-CoA-H"/>
</dbReference>
<organism evidence="5 6">
    <name type="scientific">Benzoatithermus flavus</name>
    <dbReference type="NCBI Taxonomy" id="3108223"/>
    <lineage>
        <taxon>Bacteria</taxon>
        <taxon>Pseudomonadati</taxon>
        <taxon>Pseudomonadota</taxon>
        <taxon>Alphaproteobacteria</taxon>
        <taxon>Geminicoccales</taxon>
        <taxon>Geminicoccaceae</taxon>
        <taxon>Benzoatithermus</taxon>
    </lineage>
</organism>
<dbReference type="Proteomes" id="UP001375743">
    <property type="component" value="Unassembled WGS sequence"/>
</dbReference>
<dbReference type="CDD" id="cd06558">
    <property type="entry name" value="crotonase-like"/>
    <property type="match status" value="1"/>
</dbReference>
<dbReference type="InterPro" id="IPR045004">
    <property type="entry name" value="ECH_dom"/>
</dbReference>
<dbReference type="Gene3D" id="3.90.226.10">
    <property type="entry name" value="2-enoyl-CoA Hydratase, Chain A, domain 1"/>
    <property type="match status" value="1"/>
</dbReference>
<name>A0ABU8XP17_9PROT</name>
<evidence type="ECO:0000313" key="5">
    <source>
        <dbReference type="EMBL" id="MEK0082941.1"/>
    </source>
</evidence>
<dbReference type="Pfam" id="PF16113">
    <property type="entry name" value="ECH_2"/>
    <property type="match status" value="1"/>
</dbReference>
<comment type="catalytic activity">
    <reaction evidence="1">
        <text>3-hydroxy-2-methylpropanoyl-CoA + H2O = 3-hydroxy-2-methylpropanoate + CoA + H(+)</text>
        <dbReference type="Rhea" id="RHEA:20888"/>
        <dbReference type="ChEBI" id="CHEBI:11805"/>
        <dbReference type="ChEBI" id="CHEBI:15377"/>
        <dbReference type="ChEBI" id="CHEBI:15378"/>
        <dbReference type="ChEBI" id="CHEBI:57287"/>
        <dbReference type="ChEBI" id="CHEBI:57340"/>
        <dbReference type="EC" id="3.1.2.4"/>
    </reaction>
</comment>
<proteinExistence type="predicted"/>